<feature type="transmembrane region" description="Helical" evidence="7">
    <location>
        <begin position="21"/>
        <end position="39"/>
    </location>
</feature>
<evidence type="ECO:0000256" key="2">
    <source>
        <dbReference type="ARBA" id="ARBA00007430"/>
    </source>
</evidence>
<dbReference type="PANTHER" id="PTHR30250">
    <property type="entry name" value="PST FAMILY PREDICTED COLANIC ACID TRANSPORTER"/>
    <property type="match status" value="1"/>
</dbReference>
<keyword evidence="3" id="KW-1003">Cell membrane</keyword>
<evidence type="ECO:0000256" key="4">
    <source>
        <dbReference type="ARBA" id="ARBA00022692"/>
    </source>
</evidence>
<comment type="subcellular location">
    <subcellularLocation>
        <location evidence="1">Cell membrane</location>
        <topology evidence="1">Multi-pass membrane protein</topology>
    </subcellularLocation>
</comment>
<name>A0ABV4THI9_9FLAO</name>
<protein>
    <submittedName>
        <fullName evidence="8">Lipopolysaccharide biosynthesis protein</fullName>
    </submittedName>
</protein>
<evidence type="ECO:0000256" key="6">
    <source>
        <dbReference type="ARBA" id="ARBA00023136"/>
    </source>
</evidence>
<dbReference type="EMBL" id="JBCFQK010000001">
    <property type="protein sequence ID" value="MFA9192791.1"/>
    <property type="molecule type" value="Genomic_DNA"/>
</dbReference>
<accession>A0ABV4THI9</accession>
<proteinExistence type="inferred from homology"/>
<gene>
    <name evidence="8" type="ORF">AAGV33_00125</name>
</gene>
<feature type="transmembrane region" description="Helical" evidence="7">
    <location>
        <begin position="119"/>
        <end position="137"/>
    </location>
</feature>
<dbReference type="CDD" id="cd13127">
    <property type="entry name" value="MATE_tuaB_like"/>
    <property type="match status" value="1"/>
</dbReference>
<dbReference type="PANTHER" id="PTHR30250:SF10">
    <property type="entry name" value="LIPOPOLYSACCHARIDE BIOSYNTHESIS PROTEIN WZXC"/>
    <property type="match status" value="1"/>
</dbReference>
<evidence type="ECO:0000256" key="1">
    <source>
        <dbReference type="ARBA" id="ARBA00004651"/>
    </source>
</evidence>
<evidence type="ECO:0000313" key="8">
    <source>
        <dbReference type="EMBL" id="MFA9192791.1"/>
    </source>
</evidence>
<keyword evidence="9" id="KW-1185">Reference proteome</keyword>
<feature type="transmembrane region" description="Helical" evidence="7">
    <location>
        <begin position="81"/>
        <end position="107"/>
    </location>
</feature>
<feature type="transmembrane region" description="Helical" evidence="7">
    <location>
        <begin position="320"/>
        <end position="340"/>
    </location>
</feature>
<feature type="transmembrane region" description="Helical" evidence="7">
    <location>
        <begin position="289"/>
        <end position="308"/>
    </location>
</feature>
<sequence length="485" mass="54995">MKDSLTSKTFKTVGWSAVERFSVQVIQFVISIILARLVAPSEYGLIAMLTIFIAIAQSFVDSGFSSALVQKNNRTETDFSTVFYFNIAISLLVYGVLFLSAPYIALFYKEPLLELVCKWMGLSLLIQGLSVVQIAKLTVLLDFKTQAKASLIAVIISGLLGVCLAYYDYGIWALLLQSLVNNLLNTVFLWWFAKWVPKWIFSWHSLKTLFSFGSKLLLSGLLHTVYINLYSLVIGRKYTAMNVGYFNQSSLVARFPSVSLMAIISRAIYPIQCEIKDENELLNSSFIQYLRISCYFIFPIMIGIAVVAKPLILVLLTDKWLPMSNLLSVLCIAYMWNPIMVLNNQILNVKGRSDYFLKSEIIKKIAGIIILLVTIQFGLTIMCLGIFVYNILDMVIIIYYSKKVINIGYYEQFKSVFSIFLLSVAMGSIIYFSLLLISNAYLQLFLGVFIGFVSYLSLSKLFNMKEFNFLFLKLKNSLAMHLNSV</sequence>
<feature type="transmembrane region" description="Helical" evidence="7">
    <location>
        <begin position="45"/>
        <end position="69"/>
    </location>
</feature>
<feature type="transmembrane region" description="Helical" evidence="7">
    <location>
        <begin position="212"/>
        <end position="231"/>
    </location>
</feature>
<evidence type="ECO:0000256" key="3">
    <source>
        <dbReference type="ARBA" id="ARBA00022475"/>
    </source>
</evidence>
<dbReference type="InterPro" id="IPR050833">
    <property type="entry name" value="Poly_Biosynth_Transport"/>
</dbReference>
<dbReference type="Proteomes" id="UP001574170">
    <property type="component" value="Unassembled WGS sequence"/>
</dbReference>
<feature type="transmembrane region" description="Helical" evidence="7">
    <location>
        <begin position="384"/>
        <end position="401"/>
    </location>
</feature>
<organism evidence="8 9">
    <name type="scientific">Flavobacterium magnesitis</name>
    <dbReference type="NCBI Taxonomy" id="3138077"/>
    <lineage>
        <taxon>Bacteria</taxon>
        <taxon>Pseudomonadati</taxon>
        <taxon>Bacteroidota</taxon>
        <taxon>Flavobacteriia</taxon>
        <taxon>Flavobacteriales</taxon>
        <taxon>Flavobacteriaceae</taxon>
        <taxon>Flavobacterium</taxon>
    </lineage>
</organism>
<feature type="transmembrane region" description="Helical" evidence="7">
    <location>
        <begin position="149"/>
        <end position="167"/>
    </location>
</feature>
<keyword evidence="5 7" id="KW-1133">Transmembrane helix</keyword>
<evidence type="ECO:0000256" key="7">
    <source>
        <dbReference type="SAM" id="Phobius"/>
    </source>
</evidence>
<evidence type="ECO:0000256" key="5">
    <source>
        <dbReference type="ARBA" id="ARBA00022989"/>
    </source>
</evidence>
<evidence type="ECO:0000313" key="9">
    <source>
        <dbReference type="Proteomes" id="UP001574170"/>
    </source>
</evidence>
<comment type="similarity">
    <text evidence="2">Belongs to the polysaccharide synthase family.</text>
</comment>
<reference evidence="8 9" key="1">
    <citation type="submission" date="2024-04" db="EMBL/GenBank/DDBJ databases">
        <title>New Clade of Flavobacterium.</title>
        <authorList>
            <person name="Matos L."/>
            <person name="Proenca D.N."/>
            <person name="Fransisco R.M."/>
            <person name="Chung A.P."/>
            <person name="Maccario L."/>
            <person name="Sorensen S.J."/>
            <person name="Morais P.V."/>
        </authorList>
    </citation>
    <scope>NUCLEOTIDE SEQUENCE [LARGE SCALE GENOMIC DNA]</scope>
    <source>
        <strain evidence="8 9">FBOR7N2.3</strain>
    </source>
</reference>
<keyword evidence="4 7" id="KW-0812">Transmembrane</keyword>
<feature type="transmembrane region" description="Helical" evidence="7">
    <location>
        <begin position="440"/>
        <end position="458"/>
    </location>
</feature>
<keyword evidence="6 7" id="KW-0472">Membrane</keyword>
<dbReference type="RefSeq" id="WP_373389886.1">
    <property type="nucleotide sequence ID" value="NZ_JBCFQK010000001.1"/>
</dbReference>
<comment type="caution">
    <text evidence="8">The sequence shown here is derived from an EMBL/GenBank/DDBJ whole genome shotgun (WGS) entry which is preliminary data.</text>
</comment>
<feature type="transmembrane region" description="Helical" evidence="7">
    <location>
        <begin position="413"/>
        <end position="434"/>
    </location>
</feature>
<dbReference type="Pfam" id="PF13440">
    <property type="entry name" value="Polysacc_synt_3"/>
    <property type="match status" value="1"/>
</dbReference>